<dbReference type="EMBL" id="JABWAB010000005">
    <property type="protein sequence ID" value="KAF6050898.1"/>
    <property type="molecule type" value="Genomic_DNA"/>
</dbReference>
<evidence type="ECO:0000256" key="3">
    <source>
        <dbReference type="SAM" id="MobiDB-lite"/>
    </source>
</evidence>
<dbReference type="InterPro" id="IPR007219">
    <property type="entry name" value="XnlR_reg_dom"/>
</dbReference>
<evidence type="ECO:0000256" key="1">
    <source>
        <dbReference type="ARBA" id="ARBA00022723"/>
    </source>
</evidence>
<accession>A0A8X7NI78</accession>
<keyword evidence="2" id="KW-0539">Nucleus</keyword>
<dbReference type="Gene3D" id="4.10.240.10">
    <property type="entry name" value="Zn(2)-C6 fungal-type DNA-binding domain"/>
    <property type="match status" value="1"/>
</dbReference>
<sequence>MERGKDDTREPIKRRRIKQACDYCRSKKAKCDGISPSCTNCTTNGENCTYTYSSKRRGLPTGYTHDLEKKVAILQAVITSTIQQHPDFESAIWQSLKNQNEFIANLRQLNKLWTNHSISKYIETISHQDSPEFKSFKSVALLKSETFNGANEDATGDKMPSPPKSTTSNTVPNIVKQEKSTSVSERDDATSTMSHNTYATQPIPHSQGLEEPTTQYTSTLSTTSGIYESNNFVNDPSFFLNYDIFQFISDEIESSGGAENWEPVALQYHGLSSIISGFTNKAIQQNYKKKPNRKNPFRVGSIFNVSSFAIDANLQDKIQLPHEIFQFPPNVRMLVDNYFRIFHVLMPMLDKINVKRQLHHLQSPHGDARQVDCNLVALIWAVVAVGEASSNLTGDFTAGLMYAKNAILALENSLTSTIETMQAMLILGLFYYQAGQWDYSWVLISSSSRMAIDVRLMRSATDEENSKYQTSSTLNNISRQRTWATVYVINTLLSARMGRSPVVRAADWPIPQIDTDGWEEWDSWEYYHSSESIKLDHGRFLSSFNQFVKIVSILNLAITSTINTSTGIVDDGVVGGKINYDDRKNPSSMTMSNFEAKINDFVRNLPDYCRLKDRANPPPYLAIEGVKQLVWCVLVVRLSSLKSNSETHEMLIKARDKQYTKAIMAMRSVFKPEVVKIIKMYPFLDYFLTMAMNFPQMMEFATDHEKVQHCREIRSLLIQSAATSPPMRISVEISQQMNLDQLQFDTPKAQESPTIANLLNSPTHEPQKAELSIPESSAIKEEDGRVPSSHLPEEDEEEVQNQARALLTGVNALSPPPGTTGSTPTATGPIGATNEHDQFAMGNGSSMHPIPQHVQQAVQSSVRGMQPVAPMQSMQAMPPPQAMQQMQTMPPTQSVQPMNPMQSIQPMQPIQPVQPMQPMQPMQSVQQSQFPQTPFYPVLPKSFQTYANQQWTPPGNNNIQHPQ</sequence>
<dbReference type="SMART" id="SM00066">
    <property type="entry name" value="GAL4"/>
    <property type="match status" value="1"/>
</dbReference>
<dbReference type="Proteomes" id="UP000590412">
    <property type="component" value="Unassembled WGS sequence"/>
</dbReference>
<keyword evidence="1" id="KW-0479">Metal-binding</keyword>
<feature type="region of interest" description="Disordered" evidence="3">
    <location>
        <begin position="149"/>
        <end position="211"/>
    </location>
</feature>
<dbReference type="InterPro" id="IPR001138">
    <property type="entry name" value="Zn2Cys6_DnaBD"/>
</dbReference>
<dbReference type="SUPFAM" id="SSF57701">
    <property type="entry name" value="Zn2/Cys6 DNA-binding domain"/>
    <property type="match status" value="1"/>
</dbReference>
<feature type="compositionally biased region" description="Polar residues" evidence="3">
    <location>
        <begin position="190"/>
        <end position="204"/>
    </location>
</feature>
<dbReference type="GO" id="GO:0045944">
    <property type="term" value="P:positive regulation of transcription by RNA polymerase II"/>
    <property type="evidence" value="ECO:0007669"/>
    <property type="project" value="TreeGrafter"/>
</dbReference>
<dbReference type="PANTHER" id="PTHR47655">
    <property type="entry name" value="QUINIC ACID UTILIZATION ACTIVATOR"/>
    <property type="match status" value="1"/>
</dbReference>
<protein>
    <submittedName>
        <fullName evidence="5">Fungal specific transcription factor domain family protein</fullName>
    </submittedName>
</protein>
<dbReference type="GO" id="GO:0008270">
    <property type="term" value="F:zinc ion binding"/>
    <property type="evidence" value="ECO:0007669"/>
    <property type="project" value="InterPro"/>
</dbReference>
<dbReference type="SMART" id="SM00906">
    <property type="entry name" value="Fungal_trans"/>
    <property type="match status" value="1"/>
</dbReference>
<organism evidence="5 6">
    <name type="scientific">Candida parapsilosis</name>
    <name type="common">Yeast</name>
    <dbReference type="NCBI Taxonomy" id="5480"/>
    <lineage>
        <taxon>Eukaryota</taxon>
        <taxon>Fungi</taxon>
        <taxon>Dikarya</taxon>
        <taxon>Ascomycota</taxon>
        <taxon>Saccharomycotina</taxon>
        <taxon>Pichiomycetes</taxon>
        <taxon>Debaryomycetaceae</taxon>
        <taxon>Candida/Lodderomyces clade</taxon>
        <taxon>Candida</taxon>
    </lineage>
</organism>
<gene>
    <name evidence="5" type="ORF">FOB60_003566</name>
</gene>
<dbReference type="GO" id="GO:0000981">
    <property type="term" value="F:DNA-binding transcription factor activity, RNA polymerase II-specific"/>
    <property type="evidence" value="ECO:0007669"/>
    <property type="project" value="InterPro"/>
</dbReference>
<feature type="region of interest" description="Disordered" evidence="3">
    <location>
        <begin position="872"/>
        <end position="938"/>
    </location>
</feature>
<dbReference type="AlphaFoldDB" id="A0A8X7NI78"/>
<dbReference type="PROSITE" id="PS00463">
    <property type="entry name" value="ZN2_CY6_FUNGAL_1"/>
    <property type="match status" value="1"/>
</dbReference>
<comment type="caution">
    <text evidence="5">The sequence shown here is derived from an EMBL/GenBank/DDBJ whole genome shotgun (WGS) entry which is preliminary data.</text>
</comment>
<dbReference type="GO" id="GO:0003677">
    <property type="term" value="F:DNA binding"/>
    <property type="evidence" value="ECO:0007669"/>
    <property type="project" value="InterPro"/>
</dbReference>
<evidence type="ECO:0000313" key="5">
    <source>
        <dbReference type="EMBL" id="KAF6050898.1"/>
    </source>
</evidence>
<evidence type="ECO:0000313" key="6">
    <source>
        <dbReference type="Proteomes" id="UP000590412"/>
    </source>
</evidence>
<dbReference type="CDD" id="cd12148">
    <property type="entry name" value="fungal_TF_MHR"/>
    <property type="match status" value="1"/>
</dbReference>
<feature type="domain" description="Zn(2)-C6 fungal-type" evidence="4">
    <location>
        <begin position="20"/>
        <end position="50"/>
    </location>
</feature>
<dbReference type="PANTHER" id="PTHR47655:SF2">
    <property type="entry name" value="QUINIC ACID UTILIZATION ACTIVATOR"/>
    <property type="match status" value="1"/>
</dbReference>
<evidence type="ECO:0000259" key="4">
    <source>
        <dbReference type="PROSITE" id="PS50048"/>
    </source>
</evidence>
<feature type="compositionally biased region" description="Low complexity" evidence="3">
    <location>
        <begin position="872"/>
        <end position="932"/>
    </location>
</feature>
<reference evidence="5" key="1">
    <citation type="submission" date="2020-03" db="EMBL/GenBank/DDBJ databases">
        <title>FDA dAtabase for Regulatory Grade micrObial Sequences (FDA-ARGOS): Supporting development and validation of Infectious Disease Dx tests.</title>
        <authorList>
            <person name="Campos J."/>
            <person name="Goldberg B."/>
            <person name="Tallon L."/>
            <person name="Sadzewicz L."/>
            <person name="Vavikolanu K."/>
            <person name="Mehta A."/>
            <person name="Aluvathingal J."/>
            <person name="Nadendla S."/>
            <person name="Nandy P."/>
            <person name="Geyer C."/>
            <person name="Yan Y."/>
            <person name="Sichtig H."/>
        </authorList>
    </citation>
    <scope>NUCLEOTIDE SEQUENCE [LARGE SCALE GENOMIC DNA]</scope>
    <source>
        <strain evidence="5">FDAARGOS_652</strain>
    </source>
</reference>
<dbReference type="InterPro" id="IPR036864">
    <property type="entry name" value="Zn2-C6_fun-type_DNA-bd_sf"/>
</dbReference>
<feature type="compositionally biased region" description="Basic and acidic residues" evidence="3">
    <location>
        <begin position="176"/>
        <end position="189"/>
    </location>
</feature>
<evidence type="ECO:0000256" key="2">
    <source>
        <dbReference type="ARBA" id="ARBA00023242"/>
    </source>
</evidence>
<dbReference type="CDD" id="cd00067">
    <property type="entry name" value="GAL4"/>
    <property type="match status" value="1"/>
</dbReference>
<dbReference type="PROSITE" id="PS50048">
    <property type="entry name" value="ZN2_CY6_FUNGAL_2"/>
    <property type="match status" value="1"/>
</dbReference>
<dbReference type="GO" id="GO:0006351">
    <property type="term" value="P:DNA-templated transcription"/>
    <property type="evidence" value="ECO:0007669"/>
    <property type="project" value="InterPro"/>
</dbReference>
<proteinExistence type="predicted"/>
<dbReference type="InterPro" id="IPR052783">
    <property type="entry name" value="Metabolic/Drug-Res_Regulator"/>
</dbReference>
<feature type="region of interest" description="Disordered" evidence="3">
    <location>
        <begin position="758"/>
        <end position="795"/>
    </location>
</feature>
<name>A0A8X7NI78_CANPA</name>
<dbReference type="Pfam" id="PF00172">
    <property type="entry name" value="Zn_clus"/>
    <property type="match status" value="1"/>
</dbReference>
<dbReference type="Pfam" id="PF04082">
    <property type="entry name" value="Fungal_trans"/>
    <property type="match status" value="1"/>
</dbReference>